<comment type="similarity">
    <text evidence="1">Belongs to the round spermatid basic protein 1 family.</text>
</comment>
<feature type="region of interest" description="Disordered" evidence="2">
    <location>
        <begin position="55"/>
        <end position="84"/>
    </location>
</feature>
<feature type="compositionally biased region" description="Basic and acidic residues" evidence="2">
    <location>
        <begin position="877"/>
        <end position="901"/>
    </location>
</feature>
<dbReference type="Proteomes" id="UP001152888">
    <property type="component" value="Unassembled WGS sequence"/>
</dbReference>
<dbReference type="AlphaFoldDB" id="A0A9P0PDA2"/>
<reference evidence="3" key="1">
    <citation type="submission" date="2022-03" db="EMBL/GenBank/DDBJ databases">
        <authorList>
            <person name="Sayadi A."/>
        </authorList>
    </citation>
    <scope>NUCLEOTIDE SEQUENCE</scope>
</reference>
<feature type="compositionally biased region" description="Basic residues" evidence="2">
    <location>
        <begin position="1005"/>
        <end position="1015"/>
    </location>
</feature>
<feature type="compositionally biased region" description="Basic and acidic residues" evidence="2">
    <location>
        <begin position="373"/>
        <end position="389"/>
    </location>
</feature>
<protein>
    <recommendedName>
        <fullName evidence="5">Round spermatid basic protein 1-like protein</fullName>
    </recommendedName>
</protein>
<organism evidence="3 4">
    <name type="scientific">Acanthoscelides obtectus</name>
    <name type="common">Bean weevil</name>
    <name type="synonym">Bruchus obtectus</name>
    <dbReference type="NCBI Taxonomy" id="200917"/>
    <lineage>
        <taxon>Eukaryota</taxon>
        <taxon>Metazoa</taxon>
        <taxon>Ecdysozoa</taxon>
        <taxon>Arthropoda</taxon>
        <taxon>Hexapoda</taxon>
        <taxon>Insecta</taxon>
        <taxon>Pterygota</taxon>
        <taxon>Neoptera</taxon>
        <taxon>Endopterygota</taxon>
        <taxon>Coleoptera</taxon>
        <taxon>Polyphaga</taxon>
        <taxon>Cucujiformia</taxon>
        <taxon>Chrysomeloidea</taxon>
        <taxon>Chrysomelidae</taxon>
        <taxon>Bruchinae</taxon>
        <taxon>Bruchini</taxon>
        <taxon>Acanthoscelides</taxon>
    </lineage>
</organism>
<evidence type="ECO:0000256" key="2">
    <source>
        <dbReference type="SAM" id="MobiDB-lite"/>
    </source>
</evidence>
<feature type="region of interest" description="Disordered" evidence="2">
    <location>
        <begin position="302"/>
        <end position="427"/>
    </location>
</feature>
<dbReference type="GO" id="GO:0005634">
    <property type="term" value="C:nucleus"/>
    <property type="evidence" value="ECO:0007669"/>
    <property type="project" value="InterPro"/>
</dbReference>
<dbReference type="PANTHER" id="PTHR13354:SF11">
    <property type="entry name" value="LYSINE-SPECIFIC DEMETHYLASE 9"/>
    <property type="match status" value="1"/>
</dbReference>
<feature type="region of interest" description="Disordered" evidence="2">
    <location>
        <begin position="792"/>
        <end position="831"/>
    </location>
</feature>
<feature type="compositionally biased region" description="Basic and acidic residues" evidence="2">
    <location>
        <begin position="849"/>
        <end position="865"/>
    </location>
</feature>
<feature type="compositionally biased region" description="Basic residues" evidence="2">
    <location>
        <begin position="360"/>
        <end position="372"/>
    </location>
</feature>
<dbReference type="PANTHER" id="PTHR13354">
    <property type="entry name" value="ROUND SPERMATID BASIC PROTEIN 1"/>
    <property type="match status" value="1"/>
</dbReference>
<feature type="compositionally biased region" description="Polar residues" evidence="2">
    <location>
        <begin position="55"/>
        <end position="71"/>
    </location>
</feature>
<keyword evidence="4" id="KW-1185">Reference proteome</keyword>
<accession>A0A9P0PDA2</accession>
<feature type="compositionally biased region" description="Low complexity" evidence="2">
    <location>
        <begin position="935"/>
        <end position="965"/>
    </location>
</feature>
<dbReference type="OrthoDB" id="6020087at2759"/>
<feature type="region of interest" description="Disordered" evidence="2">
    <location>
        <begin position="849"/>
        <end position="1018"/>
    </location>
</feature>
<evidence type="ECO:0000256" key="1">
    <source>
        <dbReference type="ARBA" id="ARBA00010560"/>
    </source>
</evidence>
<evidence type="ECO:0000313" key="3">
    <source>
        <dbReference type="EMBL" id="CAH1979312.1"/>
    </source>
</evidence>
<name>A0A9P0PDA2_ACAOB</name>
<sequence length="1038" mass="116870">MASNDEGSNEENRFFREEEPCYMPLEATSTCPMCLLASNKCKCNMTNQTFEQEISNNTGSGEVETNLSSLKNGHPSPSYMENDSKSMDKAYESETPVLCPESPPEDILGNLETDATGDLTIIDIKSEKPLAFNGEKLYFSTQQNESAKSESAECPNVKPENELNSGSNADNKENYSSDRYSMEEKDIFSNSNLFSSCPVKSESTEHTPDSSTKIGCDSTCNMGAVESPIGNTKDTENIKDSNMNNTITIKVEGKAPIKVDGSNKKLCSGFVEKVEQLDYNLLKGKKGIDLLTAIEDQSNAKMKVMERHTSSSAESSGSKGRGRTRSMDAAVKPSRGIKRSHSADTSDPDSKMPKLDFKAYRSRKISTSKSSKHRDDKKRSRSKYDEKSKTYSKSKSSHSSSSSSKDRHHSSHYSDIRPRLLTNGNYSYAPEDKSLRYRKYFHVETHTNGGAKILRMYHDEIKHLNSSQMKELVHEFFKLAFEEDKDGSATFVIAVVHGSATYMPDILDYMADNYPNLTVHNGLLSKSSDIETTTLSAYRDNVAKHYESGTVRYGPLHQISIVGTAHEEVGGYFPDLLGILEENPFLKLTMPWGALSICDQMKPTDSNDGPIIWCRPGEQLVPTADSRTPNKRKRTGINELKNLQYLPRMSEAREHLFEDRTKAHADHVGAGLDRKTTAAVGILKAIHGGKREGPINRITKDVVAFSAKYFDILAEKLQLDLHEPPISQCVTWIEDAKLNQLRREGIEYARINLYDNDIYFLPRNIIHQFRTVTAVTSVAWHVRLKQYYPVSEQQEPADETASQKPTESHKPQKTPLKSLNHQDIKLPEKPKVKLDFNKYAGIEKVKVDEEKDKHKDKEKDKDRTKEKHHKDKHRDKSRNDKDRHENRSKDRYRDRDKDRDRSHHRNSHKCDRDKHKHSEKLKQNSNNTGSKELMTKTSSSDIKSSSSSDMRSTSSSTILSSNSSSELIPTSVSEVTDSISPVKSINPPASNISPTKSDKSESSPIKKHKSVKLKIQKPQSTDILGDILKDMNKNDPHI</sequence>
<evidence type="ECO:0000313" key="4">
    <source>
        <dbReference type="Proteomes" id="UP001152888"/>
    </source>
</evidence>
<evidence type="ECO:0008006" key="5">
    <source>
        <dbReference type="Google" id="ProtNLM"/>
    </source>
</evidence>
<dbReference type="InterPro" id="IPR026306">
    <property type="entry name" value="RSBN1/Dpy-2/CEP530"/>
</dbReference>
<feature type="compositionally biased region" description="Basic and acidic residues" evidence="2">
    <location>
        <begin position="341"/>
        <end position="359"/>
    </location>
</feature>
<feature type="region of interest" description="Disordered" evidence="2">
    <location>
        <begin position="142"/>
        <end position="175"/>
    </location>
</feature>
<dbReference type="EMBL" id="CAKOFQ010006877">
    <property type="protein sequence ID" value="CAH1979312.1"/>
    <property type="molecule type" value="Genomic_DNA"/>
</dbReference>
<feature type="compositionally biased region" description="Basic residues" evidence="2">
    <location>
        <begin position="866"/>
        <end position="876"/>
    </location>
</feature>
<feature type="compositionally biased region" description="Basic and acidic residues" evidence="2">
    <location>
        <begin position="820"/>
        <end position="831"/>
    </location>
</feature>
<proteinExistence type="inferred from homology"/>
<comment type="caution">
    <text evidence="3">The sequence shown here is derived from an EMBL/GenBank/DDBJ whole genome shotgun (WGS) entry which is preliminary data.</text>
</comment>
<gene>
    <name evidence="3" type="ORF">ACAOBT_LOCUS13385</name>
</gene>
<feature type="compositionally biased region" description="Polar residues" evidence="2">
    <location>
        <begin position="966"/>
        <end position="995"/>
    </location>
</feature>